<dbReference type="InterPro" id="IPR015421">
    <property type="entry name" value="PyrdxlP-dep_Trfase_major"/>
</dbReference>
<comment type="pathway">
    <text evidence="2">Cofactor biosynthesis; biotin biosynthesis.</text>
</comment>
<reference evidence="14 15" key="1">
    <citation type="journal article" date="2003" name="Proc. Natl. Acad. Sci. U.S.A.">
        <title>Genome sequence of the cyanobacterium Prochlorococcus marinus SS120, a nearly minimal oxyphototrophic genome.</title>
        <authorList>
            <person name="Dufresne A."/>
            <person name="Salanoubat M."/>
            <person name="Partensky F."/>
            <person name="Artiguenave F."/>
            <person name="Axmann I.M."/>
            <person name="Barbe V."/>
            <person name="Duprat S."/>
            <person name="Galperin M.Y."/>
            <person name="Koonin E.V."/>
            <person name="Le Gall F."/>
            <person name="Makarova K.S."/>
            <person name="Ostrowski M."/>
            <person name="Oztas S."/>
            <person name="Robert C."/>
            <person name="Rogozin I.B."/>
            <person name="Scanlan D.J."/>
            <person name="Tandeau de Marsac N."/>
            <person name="Weissenbach J."/>
            <person name="Wincker P."/>
            <person name="Wolf Y.I."/>
            <person name="Hess W.R."/>
        </authorList>
    </citation>
    <scope>NUCLEOTIDE SEQUENCE [LARGE SCALE GENOMIC DNA]</scope>
    <source>
        <strain evidence="15">SARG / CCMP1375 / SS120</strain>
    </source>
</reference>
<comment type="subunit">
    <text evidence="4">Homodimer.</text>
</comment>
<dbReference type="PANTHER" id="PTHR13693:SF100">
    <property type="entry name" value="8-AMINO-7-OXONONANOATE SYNTHASE"/>
    <property type="match status" value="1"/>
</dbReference>
<dbReference type="InterPro" id="IPR001917">
    <property type="entry name" value="Aminotrans_II_pyridoxalP_BS"/>
</dbReference>
<evidence type="ECO:0000313" key="14">
    <source>
        <dbReference type="EMBL" id="AAQ00666.1"/>
    </source>
</evidence>
<comment type="similarity">
    <text evidence="3">Belongs to the class-II pyridoxal-phosphate-dependent aminotransferase family. BioF subfamily.</text>
</comment>
<dbReference type="AlphaFoldDB" id="Q7VA45"/>
<dbReference type="GO" id="GO:0009102">
    <property type="term" value="P:biotin biosynthetic process"/>
    <property type="evidence" value="ECO:0007669"/>
    <property type="project" value="UniProtKB-KW"/>
</dbReference>
<evidence type="ECO:0000259" key="13">
    <source>
        <dbReference type="Pfam" id="PF00155"/>
    </source>
</evidence>
<dbReference type="eggNOG" id="COG0156">
    <property type="taxonomic scope" value="Bacteria"/>
</dbReference>
<comment type="cofactor">
    <cofactor evidence="1 12">
        <name>pyridoxal 5'-phosphate</name>
        <dbReference type="ChEBI" id="CHEBI:597326"/>
    </cofactor>
</comment>
<dbReference type="GO" id="GO:0008710">
    <property type="term" value="F:8-amino-7-oxononanoate synthase activity"/>
    <property type="evidence" value="ECO:0007669"/>
    <property type="project" value="UniProtKB-EC"/>
</dbReference>
<keyword evidence="15" id="KW-1185">Reference proteome</keyword>
<evidence type="ECO:0000256" key="3">
    <source>
        <dbReference type="ARBA" id="ARBA00010008"/>
    </source>
</evidence>
<comment type="catalytic activity">
    <reaction evidence="11">
        <text>6-carboxyhexanoyl-[ACP] + L-alanine + H(+) = (8S)-8-amino-7-oxononanoate + holo-[ACP] + CO2</text>
        <dbReference type="Rhea" id="RHEA:42288"/>
        <dbReference type="Rhea" id="RHEA-COMP:9685"/>
        <dbReference type="Rhea" id="RHEA-COMP:9955"/>
        <dbReference type="ChEBI" id="CHEBI:15378"/>
        <dbReference type="ChEBI" id="CHEBI:16526"/>
        <dbReference type="ChEBI" id="CHEBI:57972"/>
        <dbReference type="ChEBI" id="CHEBI:64479"/>
        <dbReference type="ChEBI" id="CHEBI:78846"/>
        <dbReference type="ChEBI" id="CHEBI:149468"/>
        <dbReference type="EC" id="2.3.1.47"/>
    </reaction>
</comment>
<evidence type="ECO:0000256" key="1">
    <source>
        <dbReference type="ARBA" id="ARBA00001933"/>
    </source>
</evidence>
<name>Q7VA45_PROMA</name>
<dbReference type="PROSITE" id="PS00599">
    <property type="entry name" value="AA_TRANSFER_CLASS_2"/>
    <property type="match status" value="1"/>
</dbReference>
<dbReference type="Gene3D" id="3.90.1150.10">
    <property type="entry name" value="Aspartate Aminotransferase, domain 1"/>
    <property type="match status" value="1"/>
</dbReference>
<dbReference type="PANTHER" id="PTHR13693">
    <property type="entry name" value="CLASS II AMINOTRANSFERASE/8-AMINO-7-OXONONANOATE SYNTHASE"/>
    <property type="match status" value="1"/>
</dbReference>
<accession>Q7VA45</accession>
<evidence type="ECO:0000256" key="4">
    <source>
        <dbReference type="ARBA" id="ARBA00011738"/>
    </source>
</evidence>
<dbReference type="EC" id="2.3.1.47" evidence="5"/>
<sequence>MKKIPKTRIRKIRTWIPKAKAGRLLENINDKQFSSLLDLASNDYLGLSQHPNLIEAAKETMIAEGLGAGGSRLVTGSRPIHQALEKELSQWLNFESVLLFPSGFQANLAAVTTLANRKTPVIADKLIHHSLLVGIKASGAKLKRFSHNDINDLEKLIKISLKESPTQTPLVITESVFSMEGSSPDLEKIGELCNNYHAMLLVDEAHSLGVMGDQGRGLCYGLKNPVTMISGTFGKAFGGGGAFLATSDFYGEHIVQTSGAFRYTTALAPPLAAAALEALKLIKDNPGWGLALQKKSSLWRSTLIEHGWNVRIGNSPIIPLVLGSDEESLKKQTELEANGILTVAIRPPTVPEGTSRLRIVVRNNLPGEVLEQLLFYLGKKV</sequence>
<dbReference type="EnsemblBacteria" id="AAQ00666">
    <property type="protein sequence ID" value="AAQ00666"/>
    <property type="gene ID" value="Pro_1622"/>
</dbReference>
<evidence type="ECO:0000313" key="15">
    <source>
        <dbReference type="Proteomes" id="UP000001420"/>
    </source>
</evidence>
<evidence type="ECO:0000256" key="7">
    <source>
        <dbReference type="ARBA" id="ARBA00022756"/>
    </source>
</evidence>
<dbReference type="HOGENOM" id="CLU_015846_11_2_3"/>
<organism evidence="14 15">
    <name type="scientific">Prochlorococcus marinus (strain SARG / CCMP1375 / SS120)</name>
    <dbReference type="NCBI Taxonomy" id="167539"/>
    <lineage>
        <taxon>Bacteria</taxon>
        <taxon>Bacillati</taxon>
        <taxon>Cyanobacteriota</taxon>
        <taxon>Cyanophyceae</taxon>
        <taxon>Synechococcales</taxon>
        <taxon>Prochlorococcaceae</taxon>
        <taxon>Prochlorococcus</taxon>
    </lineage>
</organism>
<gene>
    <name evidence="14" type="primary">cioF</name>
    <name evidence="14" type="ordered locus">Pro_1622</name>
</gene>
<dbReference type="Gene3D" id="3.40.640.10">
    <property type="entry name" value="Type I PLP-dependent aspartate aminotransferase-like (Major domain)"/>
    <property type="match status" value="1"/>
</dbReference>
<evidence type="ECO:0000256" key="5">
    <source>
        <dbReference type="ARBA" id="ARBA00013187"/>
    </source>
</evidence>
<protein>
    <recommendedName>
        <fullName evidence="5">8-amino-7-oxononanoate synthase</fullName>
        <ecNumber evidence="5">2.3.1.47</ecNumber>
    </recommendedName>
    <alternativeName>
        <fullName evidence="9">7-keto-8-amino-pelargonic acid synthase</fullName>
    </alternativeName>
    <alternativeName>
        <fullName evidence="10">8-amino-7-ketopelargonate synthase</fullName>
    </alternativeName>
</protein>
<keyword evidence="7" id="KW-0093">Biotin biosynthesis</keyword>
<dbReference type="InterPro" id="IPR015424">
    <property type="entry name" value="PyrdxlP-dep_Trfase"/>
</dbReference>
<evidence type="ECO:0000256" key="2">
    <source>
        <dbReference type="ARBA" id="ARBA00004746"/>
    </source>
</evidence>
<dbReference type="InterPro" id="IPR050087">
    <property type="entry name" value="AON_synthase_class-II"/>
</dbReference>
<keyword evidence="6" id="KW-0808">Transferase</keyword>
<dbReference type="KEGG" id="pma:Pro_1622"/>
<dbReference type="STRING" id="167539.Pro_1622"/>
<dbReference type="RefSeq" id="WP_011125772.1">
    <property type="nucleotide sequence ID" value="NC_005042.1"/>
</dbReference>
<dbReference type="InterPro" id="IPR015422">
    <property type="entry name" value="PyrdxlP-dep_Trfase_small"/>
</dbReference>
<dbReference type="GO" id="GO:0030170">
    <property type="term" value="F:pyridoxal phosphate binding"/>
    <property type="evidence" value="ECO:0007669"/>
    <property type="project" value="InterPro"/>
</dbReference>
<dbReference type="OrthoDB" id="9807157at2"/>
<evidence type="ECO:0000256" key="11">
    <source>
        <dbReference type="ARBA" id="ARBA00047715"/>
    </source>
</evidence>
<evidence type="ECO:0000256" key="12">
    <source>
        <dbReference type="RuleBase" id="RU003693"/>
    </source>
</evidence>
<dbReference type="SUPFAM" id="SSF53383">
    <property type="entry name" value="PLP-dependent transferases"/>
    <property type="match status" value="1"/>
</dbReference>
<evidence type="ECO:0000256" key="9">
    <source>
        <dbReference type="ARBA" id="ARBA00032610"/>
    </source>
</evidence>
<dbReference type="PATRIC" id="fig|167539.5.peg.1714"/>
<evidence type="ECO:0000256" key="8">
    <source>
        <dbReference type="ARBA" id="ARBA00022898"/>
    </source>
</evidence>
<evidence type="ECO:0000256" key="6">
    <source>
        <dbReference type="ARBA" id="ARBA00022679"/>
    </source>
</evidence>
<proteinExistence type="inferred from homology"/>
<dbReference type="EMBL" id="AE017126">
    <property type="protein sequence ID" value="AAQ00666.1"/>
    <property type="molecule type" value="Genomic_DNA"/>
</dbReference>
<dbReference type="Proteomes" id="UP000001420">
    <property type="component" value="Chromosome"/>
</dbReference>
<dbReference type="InterPro" id="IPR004839">
    <property type="entry name" value="Aminotransferase_I/II_large"/>
</dbReference>
<dbReference type="Pfam" id="PF00155">
    <property type="entry name" value="Aminotran_1_2"/>
    <property type="match status" value="1"/>
</dbReference>
<evidence type="ECO:0000256" key="10">
    <source>
        <dbReference type="ARBA" id="ARBA00033381"/>
    </source>
</evidence>
<feature type="domain" description="Aminotransferase class I/classII large" evidence="13">
    <location>
        <begin position="36"/>
        <end position="374"/>
    </location>
</feature>
<keyword evidence="8 12" id="KW-0663">Pyridoxal phosphate</keyword>